<sequence length="134" mass="15038">MTPDSDPPYESLAQVRDSVAARLSEIERELQTYDDLVRERDMLREILALPPMRSGTDAEQKRPRARRGENIQRILRLVEERDVVTAEEITEATGISKGVVYNTVRSLVERGQLEKATLDSGVNAYRAATPARAA</sequence>
<feature type="domain" description="Transcription regulator TrmB N-terminal" evidence="2">
    <location>
        <begin position="77"/>
        <end position="129"/>
    </location>
</feature>
<protein>
    <submittedName>
        <fullName evidence="3">Helix-turn-helix domain-containing protein</fullName>
    </submittedName>
</protein>
<dbReference type="RefSeq" id="WP_353863986.1">
    <property type="nucleotide sequence ID" value="NZ_CP088295.1"/>
</dbReference>
<dbReference type="EMBL" id="CP088295">
    <property type="protein sequence ID" value="UUY03482.1"/>
    <property type="molecule type" value="Genomic_DNA"/>
</dbReference>
<proteinExistence type="predicted"/>
<accession>A0ABY5PFX2</accession>
<evidence type="ECO:0000313" key="4">
    <source>
        <dbReference type="Proteomes" id="UP001058860"/>
    </source>
</evidence>
<dbReference type="Proteomes" id="UP001058860">
    <property type="component" value="Chromosome"/>
</dbReference>
<dbReference type="InterPro" id="IPR036390">
    <property type="entry name" value="WH_DNA-bd_sf"/>
</dbReference>
<organism evidence="3 4">
    <name type="scientific">Svornostia abyssi</name>
    <dbReference type="NCBI Taxonomy" id="2898438"/>
    <lineage>
        <taxon>Bacteria</taxon>
        <taxon>Bacillati</taxon>
        <taxon>Actinomycetota</taxon>
        <taxon>Thermoleophilia</taxon>
        <taxon>Solirubrobacterales</taxon>
        <taxon>Baekduiaceae</taxon>
        <taxon>Svornostia</taxon>
    </lineage>
</organism>
<evidence type="ECO:0000256" key="1">
    <source>
        <dbReference type="SAM" id="MobiDB-lite"/>
    </source>
</evidence>
<dbReference type="SUPFAM" id="SSF46785">
    <property type="entry name" value="Winged helix' DNA-binding domain"/>
    <property type="match status" value="1"/>
</dbReference>
<keyword evidence="4" id="KW-1185">Reference proteome</keyword>
<dbReference type="InterPro" id="IPR002831">
    <property type="entry name" value="Tscrpt_reg_TrmB_N"/>
</dbReference>
<evidence type="ECO:0000259" key="2">
    <source>
        <dbReference type="Pfam" id="PF01978"/>
    </source>
</evidence>
<feature type="region of interest" description="Disordered" evidence="1">
    <location>
        <begin position="49"/>
        <end position="69"/>
    </location>
</feature>
<dbReference type="InterPro" id="IPR036388">
    <property type="entry name" value="WH-like_DNA-bd_sf"/>
</dbReference>
<feature type="compositionally biased region" description="Basic and acidic residues" evidence="1">
    <location>
        <begin position="56"/>
        <end position="69"/>
    </location>
</feature>
<dbReference type="Gene3D" id="1.10.10.10">
    <property type="entry name" value="Winged helix-like DNA-binding domain superfamily/Winged helix DNA-binding domain"/>
    <property type="match status" value="1"/>
</dbReference>
<reference evidence="4" key="1">
    <citation type="submission" date="2021-11" db="EMBL/GenBank/DDBJ databases">
        <title>Cultivation dependent microbiological survey of springs from the worlds oldest radium mine currently devoted to the extraction of radon-saturated water.</title>
        <authorList>
            <person name="Kapinusova G."/>
            <person name="Smrhova T."/>
            <person name="Strejcek M."/>
            <person name="Suman J."/>
            <person name="Jani K."/>
            <person name="Pajer P."/>
            <person name="Uhlik O."/>
        </authorList>
    </citation>
    <scope>NUCLEOTIDE SEQUENCE [LARGE SCALE GENOMIC DNA]</scope>
    <source>
        <strain evidence="4">J379</strain>
    </source>
</reference>
<gene>
    <name evidence="3" type="ORF">LRS13_22880</name>
</gene>
<name>A0ABY5PFX2_9ACTN</name>
<dbReference type="Pfam" id="PF01978">
    <property type="entry name" value="TrmB"/>
    <property type="match status" value="1"/>
</dbReference>
<evidence type="ECO:0000313" key="3">
    <source>
        <dbReference type="EMBL" id="UUY03482.1"/>
    </source>
</evidence>